<comment type="caution">
    <text evidence="3">The sequence shown here is derived from an EMBL/GenBank/DDBJ whole genome shotgun (WGS) entry which is preliminary data.</text>
</comment>
<reference evidence="3" key="2">
    <citation type="journal article" date="2021" name="PeerJ">
        <title>Extensive microbial diversity within the chicken gut microbiome revealed by metagenomics and culture.</title>
        <authorList>
            <person name="Gilroy R."/>
            <person name="Ravi A."/>
            <person name="Getino M."/>
            <person name="Pursley I."/>
            <person name="Horton D.L."/>
            <person name="Alikhan N.F."/>
            <person name="Baker D."/>
            <person name="Gharbi K."/>
            <person name="Hall N."/>
            <person name="Watson M."/>
            <person name="Adriaenssens E.M."/>
            <person name="Foster-Nyarko E."/>
            <person name="Jarju S."/>
            <person name="Secka A."/>
            <person name="Antonio M."/>
            <person name="Oren A."/>
            <person name="Chaudhuri R.R."/>
            <person name="La Ragione R."/>
            <person name="Hildebrand F."/>
            <person name="Pallen M.J."/>
        </authorList>
    </citation>
    <scope>NUCLEOTIDE SEQUENCE</scope>
    <source>
        <strain evidence="3">G3-4614</strain>
    </source>
</reference>
<dbReference type="InterPro" id="IPR052734">
    <property type="entry name" value="Nod_factor_acetyltransferase"/>
</dbReference>
<feature type="domain" description="Acyltransferase 3" evidence="2">
    <location>
        <begin position="25"/>
        <end position="332"/>
    </location>
</feature>
<feature type="transmembrane region" description="Helical" evidence="1">
    <location>
        <begin position="95"/>
        <end position="114"/>
    </location>
</feature>
<feature type="transmembrane region" description="Helical" evidence="1">
    <location>
        <begin position="316"/>
        <end position="335"/>
    </location>
</feature>
<dbReference type="Proteomes" id="UP000823636">
    <property type="component" value="Unassembled WGS sequence"/>
</dbReference>
<feature type="transmembrane region" description="Helical" evidence="1">
    <location>
        <begin position="202"/>
        <end position="222"/>
    </location>
</feature>
<keyword evidence="1" id="KW-0812">Transmembrane</keyword>
<keyword evidence="1" id="KW-0472">Membrane</keyword>
<dbReference type="PANTHER" id="PTHR37312:SF1">
    <property type="entry name" value="MEMBRANE-BOUND ACYLTRANSFERASE YKRP-RELATED"/>
    <property type="match status" value="1"/>
</dbReference>
<feature type="transmembrane region" description="Helical" evidence="1">
    <location>
        <begin position="275"/>
        <end position="296"/>
    </location>
</feature>
<dbReference type="PANTHER" id="PTHR37312">
    <property type="entry name" value="MEMBRANE-BOUND ACYLTRANSFERASE YKRP-RELATED"/>
    <property type="match status" value="1"/>
</dbReference>
<keyword evidence="3" id="KW-0808">Transferase</keyword>
<dbReference type="Pfam" id="PF01757">
    <property type="entry name" value="Acyl_transf_3"/>
    <property type="match status" value="1"/>
</dbReference>
<protein>
    <submittedName>
        <fullName evidence="3">Acyltransferase family protein</fullName>
    </submittedName>
</protein>
<reference evidence="3" key="1">
    <citation type="submission" date="2020-10" db="EMBL/GenBank/DDBJ databases">
        <authorList>
            <person name="Gilroy R."/>
        </authorList>
    </citation>
    <scope>NUCLEOTIDE SEQUENCE</scope>
    <source>
        <strain evidence="3">G3-4614</strain>
    </source>
</reference>
<dbReference type="EMBL" id="JADIMW010000039">
    <property type="protein sequence ID" value="MBO8438029.1"/>
    <property type="molecule type" value="Genomic_DNA"/>
</dbReference>
<feature type="transmembrane region" description="Helical" evidence="1">
    <location>
        <begin position="56"/>
        <end position="75"/>
    </location>
</feature>
<accession>A0A9D9E6P7</accession>
<evidence type="ECO:0000313" key="4">
    <source>
        <dbReference type="Proteomes" id="UP000823636"/>
    </source>
</evidence>
<dbReference type="InterPro" id="IPR002656">
    <property type="entry name" value="Acyl_transf_3_dom"/>
</dbReference>
<feature type="transmembrane region" description="Helical" evidence="1">
    <location>
        <begin position="242"/>
        <end position="263"/>
    </location>
</feature>
<keyword evidence="1" id="KW-1133">Transmembrane helix</keyword>
<feature type="transmembrane region" description="Helical" evidence="1">
    <location>
        <begin position="25"/>
        <end position="44"/>
    </location>
</feature>
<evidence type="ECO:0000259" key="2">
    <source>
        <dbReference type="Pfam" id="PF01757"/>
    </source>
</evidence>
<feature type="transmembrane region" description="Helical" evidence="1">
    <location>
        <begin position="126"/>
        <end position="144"/>
    </location>
</feature>
<name>A0A9D9E6P7_9BACT</name>
<organism evidence="3 4">
    <name type="scientific">Candidatus Caccoplasma merdipullorum</name>
    <dbReference type="NCBI Taxonomy" id="2840718"/>
    <lineage>
        <taxon>Bacteria</taxon>
        <taxon>Pseudomonadati</taxon>
        <taxon>Bacteroidota</taxon>
        <taxon>Bacteroidia</taxon>
        <taxon>Bacteroidales</taxon>
        <taxon>Bacteroidaceae</taxon>
        <taxon>Bacteroidaceae incertae sedis</taxon>
        <taxon>Candidatus Caccoplasma</taxon>
    </lineage>
</organism>
<keyword evidence="3" id="KW-0012">Acyltransferase</keyword>
<evidence type="ECO:0000256" key="1">
    <source>
        <dbReference type="SAM" id="Phobius"/>
    </source>
</evidence>
<sequence>MELREKIKRFFGVDILGNASEKRELWLDFCKTVAIFLVLLGHAVQYSGKSGMDNPLWTFIYSFHMPLFMFVSGIFVGKSMSLPFGRFLYKKFVQLLLPVVCWSVVYLIFIHGGISLYFELVNVFEPYLWFLKVLFLCHLAMFLLMKLSSSSVWTGVLVAIIVMLPVGEYEYSLFGFMLPFFFCGYLFGKYKTVLVDNLHKVLFISLPVFIALFVGWKYRYTIYYSNSPLVSLSPFAFDFDAAFIYLYRFVLGLSGTVAAVLLCKLLYDRFKNARCMPYLLSIGKCTLGIYVLQTYAMDYYLFRMKPGFSFWETCVYSIPIAVSVLLCCWIVVCCLDSNRWTRLLFLGKKV</sequence>
<feature type="transmembrane region" description="Helical" evidence="1">
    <location>
        <begin position="173"/>
        <end position="190"/>
    </location>
</feature>
<proteinExistence type="predicted"/>
<dbReference type="AlphaFoldDB" id="A0A9D9E6P7"/>
<gene>
    <name evidence="3" type="ORF">IAC54_03930</name>
</gene>
<feature type="transmembrane region" description="Helical" evidence="1">
    <location>
        <begin position="151"/>
        <end position="167"/>
    </location>
</feature>
<evidence type="ECO:0000313" key="3">
    <source>
        <dbReference type="EMBL" id="MBO8438029.1"/>
    </source>
</evidence>
<dbReference type="GO" id="GO:0016747">
    <property type="term" value="F:acyltransferase activity, transferring groups other than amino-acyl groups"/>
    <property type="evidence" value="ECO:0007669"/>
    <property type="project" value="InterPro"/>
</dbReference>